<keyword evidence="3" id="KW-1185">Reference proteome</keyword>
<feature type="transmembrane region" description="Helical" evidence="1">
    <location>
        <begin position="43"/>
        <end position="65"/>
    </location>
</feature>
<sequence length="255" mass="28082">MSDERETAKPGALLLILTGIALIANLVFSYANGIRETSGPSELLGSVAAKVVLMPAIVVAISRLWRGMRNLRSSTKVFFGVSLLFAIVNLSAFSKTIPYESSTAGSSVKHPEQLRNSFLVDIPNREDLRIEKDGPLPGVPDSYQLIAINEELAVQFTVLIMPSLENGSTFAEGLPEWEQGLLKKASRKVSSRKLRLDGKEAYEVVLEIDADELTFQMRTITLQSNGKEFTLATTAIKGSEIEADLQRFFDSFRIK</sequence>
<protein>
    <submittedName>
        <fullName evidence="2">Uncharacterized protein</fullName>
    </submittedName>
</protein>
<dbReference type="AlphaFoldDB" id="A0A517MSN8"/>
<keyword evidence="1" id="KW-1133">Transmembrane helix</keyword>
<dbReference type="EMBL" id="CP036263">
    <property type="protein sequence ID" value="QDS97901.1"/>
    <property type="molecule type" value="Genomic_DNA"/>
</dbReference>
<keyword evidence="1" id="KW-0812">Transmembrane</keyword>
<reference evidence="2 3" key="1">
    <citation type="submission" date="2019-02" db="EMBL/GenBank/DDBJ databases">
        <title>Deep-cultivation of Planctomycetes and their phenomic and genomic characterization uncovers novel biology.</title>
        <authorList>
            <person name="Wiegand S."/>
            <person name="Jogler M."/>
            <person name="Boedeker C."/>
            <person name="Pinto D."/>
            <person name="Vollmers J."/>
            <person name="Rivas-Marin E."/>
            <person name="Kohn T."/>
            <person name="Peeters S.H."/>
            <person name="Heuer A."/>
            <person name="Rast P."/>
            <person name="Oberbeckmann S."/>
            <person name="Bunk B."/>
            <person name="Jeske O."/>
            <person name="Meyerdierks A."/>
            <person name="Storesund J.E."/>
            <person name="Kallscheuer N."/>
            <person name="Luecker S."/>
            <person name="Lage O.M."/>
            <person name="Pohl T."/>
            <person name="Merkel B.J."/>
            <person name="Hornburger P."/>
            <person name="Mueller R.-W."/>
            <person name="Bruemmer F."/>
            <person name="Labrenz M."/>
            <person name="Spormann A.M."/>
            <person name="Op den Camp H."/>
            <person name="Overmann J."/>
            <person name="Amann R."/>
            <person name="Jetten M.S.M."/>
            <person name="Mascher T."/>
            <person name="Medema M.H."/>
            <person name="Devos D.P."/>
            <person name="Kaster A.-K."/>
            <person name="Ovreas L."/>
            <person name="Rohde M."/>
            <person name="Galperin M.Y."/>
            <person name="Jogler C."/>
        </authorList>
    </citation>
    <scope>NUCLEOTIDE SEQUENCE [LARGE SCALE GENOMIC DNA]</scope>
    <source>
        <strain evidence="2 3">HG15A2</strain>
    </source>
</reference>
<gene>
    <name evidence="2" type="ORF">HG15A2_11690</name>
</gene>
<feature type="transmembrane region" description="Helical" evidence="1">
    <location>
        <begin position="12"/>
        <end position="31"/>
    </location>
</feature>
<keyword evidence="1" id="KW-0472">Membrane</keyword>
<organism evidence="2 3">
    <name type="scientific">Adhaeretor mobilis</name>
    <dbReference type="NCBI Taxonomy" id="1930276"/>
    <lineage>
        <taxon>Bacteria</taxon>
        <taxon>Pseudomonadati</taxon>
        <taxon>Planctomycetota</taxon>
        <taxon>Planctomycetia</taxon>
        <taxon>Pirellulales</taxon>
        <taxon>Lacipirellulaceae</taxon>
        <taxon>Adhaeretor</taxon>
    </lineage>
</organism>
<name>A0A517MSN8_9BACT</name>
<dbReference type="RefSeq" id="WP_145058644.1">
    <property type="nucleotide sequence ID" value="NZ_CP036263.1"/>
</dbReference>
<evidence type="ECO:0000313" key="3">
    <source>
        <dbReference type="Proteomes" id="UP000319852"/>
    </source>
</evidence>
<proteinExistence type="predicted"/>
<dbReference type="KEGG" id="amob:HG15A2_11690"/>
<feature type="transmembrane region" description="Helical" evidence="1">
    <location>
        <begin position="77"/>
        <end position="94"/>
    </location>
</feature>
<accession>A0A517MSN8</accession>
<evidence type="ECO:0000313" key="2">
    <source>
        <dbReference type="EMBL" id="QDS97901.1"/>
    </source>
</evidence>
<evidence type="ECO:0000256" key="1">
    <source>
        <dbReference type="SAM" id="Phobius"/>
    </source>
</evidence>
<dbReference type="Proteomes" id="UP000319852">
    <property type="component" value="Chromosome"/>
</dbReference>